<feature type="transmembrane region" description="Helical" evidence="1">
    <location>
        <begin position="67"/>
        <end position="85"/>
    </location>
</feature>
<proteinExistence type="predicted"/>
<evidence type="ECO:0000313" key="2">
    <source>
        <dbReference type="EMBL" id="MCL7745517.1"/>
    </source>
</evidence>
<keyword evidence="1" id="KW-1133">Transmembrane helix</keyword>
<keyword evidence="1" id="KW-0472">Membrane</keyword>
<comment type="caution">
    <text evidence="2">The sequence shown here is derived from an EMBL/GenBank/DDBJ whole genome shotgun (WGS) entry which is preliminary data.</text>
</comment>
<dbReference type="Proteomes" id="UP001139150">
    <property type="component" value="Unassembled WGS sequence"/>
</dbReference>
<organism evidence="2 3">
    <name type="scientific">Halalkalibacter alkaliphilus</name>
    <dbReference type="NCBI Taxonomy" id="2917993"/>
    <lineage>
        <taxon>Bacteria</taxon>
        <taxon>Bacillati</taxon>
        <taxon>Bacillota</taxon>
        <taxon>Bacilli</taxon>
        <taxon>Bacillales</taxon>
        <taxon>Bacillaceae</taxon>
        <taxon>Halalkalibacter</taxon>
    </lineage>
</organism>
<accession>A0A9X2A2E5</accession>
<feature type="transmembrane region" description="Helical" evidence="1">
    <location>
        <begin position="37"/>
        <end position="55"/>
    </location>
</feature>
<keyword evidence="3" id="KW-1185">Reference proteome</keyword>
<dbReference type="RefSeq" id="WP_250094459.1">
    <property type="nucleotide sequence ID" value="NZ_JAKRYL010000001.1"/>
</dbReference>
<name>A0A9X2A2E5_9BACI</name>
<evidence type="ECO:0000313" key="3">
    <source>
        <dbReference type="Proteomes" id="UP001139150"/>
    </source>
</evidence>
<feature type="transmembrane region" description="Helical" evidence="1">
    <location>
        <begin position="7"/>
        <end position="31"/>
    </location>
</feature>
<sequence length="86" mass="9683">MEKNDKLILYVNLVIGTLGPILIVLGILKYFEAVGGTGYLTPFFGFVITMIYLNYLEEKAGISKKIIWIKSLISIGTILALMYFLF</sequence>
<evidence type="ECO:0000256" key="1">
    <source>
        <dbReference type="SAM" id="Phobius"/>
    </source>
</evidence>
<protein>
    <submittedName>
        <fullName evidence="2">Uncharacterized protein</fullName>
    </submittedName>
</protein>
<keyword evidence="1" id="KW-0812">Transmembrane</keyword>
<reference evidence="2" key="1">
    <citation type="submission" date="2022-02" db="EMBL/GenBank/DDBJ databases">
        <title>Halalkalibacter sp. nov. isolated from Lonar Lake, India.</title>
        <authorList>
            <person name="Joshi A."/>
            <person name="Thite S."/>
            <person name="Lodha T."/>
        </authorList>
    </citation>
    <scope>NUCLEOTIDE SEQUENCE</scope>
    <source>
        <strain evidence="2">MEB205</strain>
    </source>
</reference>
<gene>
    <name evidence="2" type="ORF">MF646_00135</name>
</gene>
<dbReference type="AlphaFoldDB" id="A0A9X2A2E5"/>
<dbReference type="EMBL" id="JAKRYL010000001">
    <property type="protein sequence ID" value="MCL7745517.1"/>
    <property type="molecule type" value="Genomic_DNA"/>
</dbReference>